<dbReference type="EMBL" id="JAOCDZ010000002">
    <property type="protein sequence ID" value="MDH0735192.1"/>
    <property type="molecule type" value="Genomic_DNA"/>
</dbReference>
<evidence type="ECO:0000313" key="1">
    <source>
        <dbReference type="EMBL" id="MDH0735192.1"/>
    </source>
</evidence>
<protein>
    <recommendedName>
        <fullName evidence="3">Alpha/beta hydrolase</fullName>
    </recommendedName>
</protein>
<gene>
    <name evidence="1" type="ORF">N5D93_05190</name>
</gene>
<evidence type="ECO:0000313" key="2">
    <source>
        <dbReference type="Proteomes" id="UP001161094"/>
    </source>
</evidence>
<name>A0AA42LNC6_9BURK</name>
<dbReference type="SUPFAM" id="SSF53474">
    <property type="entry name" value="alpha/beta-Hydrolases"/>
    <property type="match status" value="1"/>
</dbReference>
<proteinExistence type="predicted"/>
<comment type="caution">
    <text evidence="1">The sequence shown here is derived from an EMBL/GenBank/DDBJ whole genome shotgun (WGS) entry which is preliminary data.</text>
</comment>
<evidence type="ECO:0008006" key="3">
    <source>
        <dbReference type="Google" id="ProtNLM"/>
    </source>
</evidence>
<dbReference type="Gene3D" id="3.40.50.1820">
    <property type="entry name" value="alpha/beta hydrolase"/>
    <property type="match status" value="1"/>
</dbReference>
<dbReference type="RefSeq" id="WP_279994199.1">
    <property type="nucleotide sequence ID" value="NZ_JAOCDZ010000002.1"/>
</dbReference>
<accession>A0AA42LNC6</accession>
<organism evidence="1 2">
    <name type="scientific">Achromobacter spanius</name>
    <dbReference type="NCBI Taxonomy" id="217203"/>
    <lineage>
        <taxon>Bacteria</taxon>
        <taxon>Pseudomonadati</taxon>
        <taxon>Pseudomonadota</taxon>
        <taxon>Betaproteobacteria</taxon>
        <taxon>Burkholderiales</taxon>
        <taxon>Alcaligenaceae</taxon>
        <taxon>Achromobacter</taxon>
    </lineage>
</organism>
<dbReference type="AlphaFoldDB" id="A0AA42LNC6"/>
<reference evidence="1" key="1">
    <citation type="submission" date="2022-09" db="EMBL/GenBank/DDBJ databases">
        <title>Intensive care unit water sources are persistently colonized with multi-drug resistant bacteria and are the site of extensive horizontal gene transfer of antibiotic resistance genes.</title>
        <authorList>
            <person name="Diorio-Toth L."/>
        </authorList>
    </citation>
    <scope>NUCLEOTIDE SEQUENCE</scope>
    <source>
        <strain evidence="1">GD03843</strain>
    </source>
</reference>
<dbReference type="Proteomes" id="UP001161094">
    <property type="component" value="Unassembled WGS sequence"/>
</dbReference>
<sequence length="75" mass="8208">MRVDRVTVSHAAWKTKPTWAIIATQDKAIDPKLLRHTADRIGAVRSEVVGSHVAFFTQPKTVADSIDAAARSIAR</sequence>
<dbReference type="InterPro" id="IPR029058">
    <property type="entry name" value="AB_hydrolase_fold"/>
</dbReference>